<accession>A0A0D2VG37</accession>
<dbReference type="SUPFAM" id="SSF48371">
    <property type="entry name" value="ARM repeat"/>
    <property type="match status" value="1"/>
</dbReference>
<dbReference type="Gene3D" id="1.25.10.10">
    <property type="entry name" value="Leucine-rich Repeat Variant"/>
    <property type="match status" value="1"/>
</dbReference>
<dbReference type="EMBL" id="KE346360">
    <property type="protein sequence ID" value="KJE88782.1"/>
    <property type="molecule type" value="Genomic_DNA"/>
</dbReference>
<sequence>MDEPWLLDDRAKREVQHRLLSCFDGLASPFGHRRVDALRRLLSYLGSLASGESSHEKASFLSLQVHEGEFNVIFRALSALTSPNHIPPDFISAEEYVRTFQVVEGLCLLHVDAPRQFCDLGGLELLIAVTEQCVQVATSSSREVFTNALDLLASTLAQGPAYVDNFRELEGFSVLVSLVNRKSLDNAMRATVVSTLALLCASNKPLLAQTVRQRLGDLMGTETIDRMLTLTKCDWEAGKEPSIEAAQKFLTTID</sequence>
<dbReference type="Proteomes" id="UP000008743">
    <property type="component" value="Unassembled WGS sequence"/>
</dbReference>
<proteinExistence type="predicted"/>
<dbReference type="InterPro" id="IPR011989">
    <property type="entry name" value="ARM-like"/>
</dbReference>
<dbReference type="RefSeq" id="XP_004365241.1">
    <property type="nucleotide sequence ID" value="XM_004365184.2"/>
</dbReference>
<name>A0A0D2VG37_CAPO3</name>
<evidence type="ECO:0000313" key="2">
    <source>
        <dbReference type="Proteomes" id="UP000008743"/>
    </source>
</evidence>
<dbReference type="InParanoid" id="A0A0D2VG37"/>
<dbReference type="AlphaFoldDB" id="A0A0D2VG37"/>
<dbReference type="OMA" id="DIVVRIM"/>
<evidence type="ECO:0000313" key="1">
    <source>
        <dbReference type="EMBL" id="KJE88782.1"/>
    </source>
</evidence>
<keyword evidence="2" id="KW-1185">Reference proteome</keyword>
<protein>
    <submittedName>
        <fullName evidence="1">Uncharacterized protein</fullName>
    </submittedName>
</protein>
<gene>
    <name evidence="1" type="ORF">CAOG_000370</name>
</gene>
<reference evidence="2" key="1">
    <citation type="submission" date="2011-02" db="EMBL/GenBank/DDBJ databases">
        <title>The Genome Sequence of Capsaspora owczarzaki ATCC 30864.</title>
        <authorList>
            <person name="Russ C."/>
            <person name="Cuomo C."/>
            <person name="Burger G."/>
            <person name="Gray M.W."/>
            <person name="Holland P.W.H."/>
            <person name="King N."/>
            <person name="Lang F.B.F."/>
            <person name="Roger A.J."/>
            <person name="Ruiz-Trillo I."/>
            <person name="Young S.K."/>
            <person name="Zeng Q."/>
            <person name="Gargeya S."/>
            <person name="Alvarado L."/>
            <person name="Berlin A."/>
            <person name="Chapman S.B."/>
            <person name="Chen Z."/>
            <person name="Freedman E."/>
            <person name="Gellesch M."/>
            <person name="Goldberg J."/>
            <person name="Griggs A."/>
            <person name="Gujja S."/>
            <person name="Heilman E."/>
            <person name="Heiman D."/>
            <person name="Howarth C."/>
            <person name="Mehta T."/>
            <person name="Neiman D."/>
            <person name="Pearson M."/>
            <person name="Roberts A."/>
            <person name="Saif S."/>
            <person name="Shea T."/>
            <person name="Shenoy N."/>
            <person name="Sisk P."/>
            <person name="Stolte C."/>
            <person name="Sykes S."/>
            <person name="White J."/>
            <person name="Yandava C."/>
            <person name="Haas B."/>
            <person name="Nusbaum C."/>
            <person name="Birren B."/>
        </authorList>
    </citation>
    <scope>NUCLEOTIDE SEQUENCE</scope>
    <source>
        <strain evidence="2">ATCC 30864</strain>
    </source>
</reference>
<organism evidence="1 2">
    <name type="scientific">Capsaspora owczarzaki (strain ATCC 30864)</name>
    <dbReference type="NCBI Taxonomy" id="595528"/>
    <lineage>
        <taxon>Eukaryota</taxon>
        <taxon>Filasterea</taxon>
        <taxon>Capsaspora</taxon>
    </lineage>
</organism>
<dbReference type="InterPro" id="IPR016024">
    <property type="entry name" value="ARM-type_fold"/>
</dbReference>